<dbReference type="Pfam" id="PF11964">
    <property type="entry name" value="SpoIIAA-like"/>
    <property type="match status" value="1"/>
</dbReference>
<accession>A0A2U3QGY6</accession>
<protein>
    <recommendedName>
        <fullName evidence="3">STAS/SEC14 domain-containing protein</fullName>
    </recommendedName>
</protein>
<evidence type="ECO:0000313" key="2">
    <source>
        <dbReference type="Proteomes" id="UP000245125"/>
    </source>
</evidence>
<dbReference type="Proteomes" id="UP000245125">
    <property type="component" value="Unassembled WGS sequence"/>
</dbReference>
<name>A0A2U3QGY6_9BACT</name>
<evidence type="ECO:0008006" key="3">
    <source>
        <dbReference type="Google" id="ProtNLM"/>
    </source>
</evidence>
<dbReference type="SUPFAM" id="SSF52091">
    <property type="entry name" value="SpoIIaa-like"/>
    <property type="match status" value="1"/>
</dbReference>
<proteinExistence type="predicted"/>
<dbReference type="AlphaFoldDB" id="A0A2U3QGY6"/>
<dbReference type="EMBL" id="OUUY01000076">
    <property type="protein sequence ID" value="SPQ00697.1"/>
    <property type="molecule type" value="Genomic_DNA"/>
</dbReference>
<dbReference type="Gene3D" id="3.40.50.10600">
    <property type="entry name" value="SpoIIaa-like domains"/>
    <property type="match status" value="1"/>
</dbReference>
<reference evidence="2" key="1">
    <citation type="submission" date="2018-03" db="EMBL/GenBank/DDBJ databases">
        <authorList>
            <person name="Zecchin S."/>
        </authorList>
    </citation>
    <scope>NUCLEOTIDE SEQUENCE [LARGE SCALE GENOMIC DNA]</scope>
</reference>
<sequence length="131" mass="14572">MHSEITFDENESFVSIRTFGELSVEGFQHFLAELITHSKWKAGMSVLVDHRAASLAGLTVNDIQLISLLVKQLKDNLGSGGRCAIVLSDEFTKVAMWKVMTASEVGFEIEFYDSIEEARRWLSESSPTADA</sequence>
<evidence type="ECO:0000313" key="1">
    <source>
        <dbReference type="EMBL" id="SPQ00697.1"/>
    </source>
</evidence>
<organism evidence="1 2">
    <name type="scientific">Candidatus Sulfobium mesophilum</name>
    <dbReference type="NCBI Taxonomy" id="2016548"/>
    <lineage>
        <taxon>Bacteria</taxon>
        <taxon>Pseudomonadati</taxon>
        <taxon>Nitrospirota</taxon>
        <taxon>Nitrospiria</taxon>
        <taxon>Nitrospirales</taxon>
        <taxon>Nitrospiraceae</taxon>
        <taxon>Candidatus Sulfobium</taxon>
    </lineage>
</organism>
<dbReference type="InterPro" id="IPR021866">
    <property type="entry name" value="SpoIIAA-like"/>
</dbReference>
<gene>
    <name evidence="1" type="ORF">NBG4_300004</name>
</gene>
<keyword evidence="2" id="KW-1185">Reference proteome</keyword>
<dbReference type="InterPro" id="IPR036513">
    <property type="entry name" value="STAS_dom_sf"/>
</dbReference>
<dbReference type="InterPro" id="IPR038396">
    <property type="entry name" value="SpoIIAA-like_sf"/>
</dbReference>